<protein>
    <submittedName>
        <fullName evidence="1">Uncharacterized protein</fullName>
    </submittedName>
</protein>
<evidence type="ECO:0000313" key="2">
    <source>
        <dbReference type="Proteomes" id="UP001162060"/>
    </source>
</evidence>
<accession>A0AAV1UQL2</accession>
<proteinExistence type="predicted"/>
<dbReference type="AlphaFoldDB" id="A0AAV1UQL2"/>
<gene>
    <name evidence="1" type="ORF">PM001_LOCUS22074</name>
</gene>
<name>A0AAV1UQL2_9STRA</name>
<dbReference type="Proteomes" id="UP001162060">
    <property type="component" value="Unassembled WGS sequence"/>
</dbReference>
<dbReference type="EMBL" id="CAKLBY020000226">
    <property type="protein sequence ID" value="CAK7936924.1"/>
    <property type="molecule type" value="Genomic_DNA"/>
</dbReference>
<organism evidence="1 2">
    <name type="scientific">Peronospora matthiolae</name>
    <dbReference type="NCBI Taxonomy" id="2874970"/>
    <lineage>
        <taxon>Eukaryota</taxon>
        <taxon>Sar</taxon>
        <taxon>Stramenopiles</taxon>
        <taxon>Oomycota</taxon>
        <taxon>Peronosporomycetes</taxon>
        <taxon>Peronosporales</taxon>
        <taxon>Peronosporaceae</taxon>
        <taxon>Peronospora</taxon>
    </lineage>
</organism>
<reference evidence="1" key="1">
    <citation type="submission" date="2024-01" db="EMBL/GenBank/DDBJ databases">
        <authorList>
            <person name="Webb A."/>
        </authorList>
    </citation>
    <scope>NUCLEOTIDE SEQUENCE</scope>
    <source>
        <strain evidence="1">Pm1</strain>
    </source>
</reference>
<evidence type="ECO:0000313" key="1">
    <source>
        <dbReference type="EMBL" id="CAK7936924.1"/>
    </source>
</evidence>
<comment type="caution">
    <text evidence="1">The sequence shown here is derived from an EMBL/GenBank/DDBJ whole genome shotgun (WGS) entry which is preliminary data.</text>
</comment>
<sequence length="113" mass="13303">MKQCEPEIVAAGLVRLYNVDGQETVASELLGLLLSHCKQEDTSQVMQDAWLEWNVSPDRLYEVLDLGKPGVLEESVEAAWQFYRYTQWRYSQLSVQDKRHYEWITTAKQFFRN</sequence>